<dbReference type="EMBL" id="VNIB01000003">
    <property type="protein sequence ID" value="TYO99162.1"/>
    <property type="molecule type" value="Genomic_DNA"/>
</dbReference>
<gene>
    <name evidence="2" type="ORF">EDC39_1032</name>
</gene>
<keyword evidence="2" id="KW-0238">DNA-binding</keyword>
<dbReference type="SUPFAM" id="SSF47413">
    <property type="entry name" value="lambda repressor-like DNA-binding domains"/>
    <property type="match status" value="1"/>
</dbReference>
<dbReference type="CDD" id="cd00093">
    <property type="entry name" value="HTH_XRE"/>
    <property type="match status" value="1"/>
</dbReference>
<dbReference type="InterPro" id="IPR001387">
    <property type="entry name" value="Cro/C1-type_HTH"/>
</dbReference>
<accession>A0A5D3WJL2</accession>
<keyword evidence="3" id="KW-1185">Reference proteome</keyword>
<sequence length="101" mass="11724">MAFCFLRCSQTYQQLNNVPESDPIAQLIMQIITKSHMTQKEAAEVLGMTQPKVSLIMNGRLEDFSLERLIMAMTSLDRDVEIRIRKKPRSREHARLNVVYV</sequence>
<feature type="domain" description="HigA2-like helix-turn-helix" evidence="1">
    <location>
        <begin position="24"/>
        <end position="85"/>
    </location>
</feature>
<dbReference type="InterPro" id="IPR010982">
    <property type="entry name" value="Lambda_DNA-bd_dom_sf"/>
</dbReference>
<proteinExistence type="predicted"/>
<organism evidence="2 3">
    <name type="scientific">Geothermobacter ehrlichii</name>
    <dbReference type="NCBI Taxonomy" id="213224"/>
    <lineage>
        <taxon>Bacteria</taxon>
        <taxon>Pseudomonadati</taxon>
        <taxon>Thermodesulfobacteriota</taxon>
        <taxon>Desulfuromonadia</taxon>
        <taxon>Desulfuromonadales</taxon>
        <taxon>Geothermobacteraceae</taxon>
        <taxon>Geothermobacter</taxon>
    </lineage>
</organism>
<evidence type="ECO:0000259" key="1">
    <source>
        <dbReference type="Pfam" id="PF13744"/>
    </source>
</evidence>
<dbReference type="RefSeq" id="WP_407925430.1">
    <property type="nucleotide sequence ID" value="NZ_VNIB01000003.1"/>
</dbReference>
<dbReference type="Gene3D" id="1.10.260.40">
    <property type="entry name" value="lambda repressor-like DNA-binding domains"/>
    <property type="match status" value="1"/>
</dbReference>
<dbReference type="AlphaFoldDB" id="A0A5D3WJL2"/>
<name>A0A5D3WJL2_9BACT</name>
<dbReference type="Proteomes" id="UP000324159">
    <property type="component" value="Unassembled WGS sequence"/>
</dbReference>
<dbReference type="InterPro" id="IPR039554">
    <property type="entry name" value="HigA2-like_HTH"/>
</dbReference>
<dbReference type="Pfam" id="PF13744">
    <property type="entry name" value="HTH_37"/>
    <property type="match status" value="1"/>
</dbReference>
<evidence type="ECO:0000313" key="3">
    <source>
        <dbReference type="Proteomes" id="UP000324159"/>
    </source>
</evidence>
<comment type="caution">
    <text evidence="2">The sequence shown here is derived from an EMBL/GenBank/DDBJ whole genome shotgun (WGS) entry which is preliminary data.</text>
</comment>
<dbReference type="GO" id="GO:0003677">
    <property type="term" value="F:DNA binding"/>
    <property type="evidence" value="ECO:0007669"/>
    <property type="project" value="UniProtKB-KW"/>
</dbReference>
<protein>
    <submittedName>
        <fullName evidence="2">Putative XRE-type DNA-binding protein</fullName>
    </submittedName>
</protein>
<evidence type="ECO:0000313" key="2">
    <source>
        <dbReference type="EMBL" id="TYO99162.1"/>
    </source>
</evidence>
<reference evidence="2 3" key="1">
    <citation type="submission" date="2019-07" db="EMBL/GenBank/DDBJ databases">
        <title>Genomic Encyclopedia of Type Strains, Phase IV (KMG-IV): sequencing the most valuable type-strain genomes for metagenomic binning, comparative biology and taxonomic classification.</title>
        <authorList>
            <person name="Goeker M."/>
        </authorList>
    </citation>
    <scope>NUCLEOTIDE SEQUENCE [LARGE SCALE GENOMIC DNA]</scope>
    <source>
        <strain evidence="2 3">SS015</strain>
    </source>
</reference>